<proteinExistence type="predicted"/>
<dbReference type="AlphaFoldDB" id="A0AAN6SQA1"/>
<name>A0AAN6SQA1_9PEZI</name>
<dbReference type="Proteomes" id="UP001303115">
    <property type="component" value="Unassembled WGS sequence"/>
</dbReference>
<keyword evidence="1" id="KW-0175">Coiled coil</keyword>
<evidence type="ECO:0000256" key="1">
    <source>
        <dbReference type="SAM" id="Coils"/>
    </source>
</evidence>
<protein>
    <submittedName>
        <fullName evidence="2">Uncharacterized protein</fullName>
    </submittedName>
</protein>
<accession>A0AAN6SQA1</accession>
<organism evidence="2 3">
    <name type="scientific">Parachaetomium inaequale</name>
    <dbReference type="NCBI Taxonomy" id="2588326"/>
    <lineage>
        <taxon>Eukaryota</taxon>
        <taxon>Fungi</taxon>
        <taxon>Dikarya</taxon>
        <taxon>Ascomycota</taxon>
        <taxon>Pezizomycotina</taxon>
        <taxon>Sordariomycetes</taxon>
        <taxon>Sordariomycetidae</taxon>
        <taxon>Sordariales</taxon>
        <taxon>Chaetomiaceae</taxon>
        <taxon>Parachaetomium</taxon>
    </lineage>
</organism>
<keyword evidence="3" id="KW-1185">Reference proteome</keyword>
<comment type="caution">
    <text evidence="2">The sequence shown here is derived from an EMBL/GenBank/DDBJ whole genome shotgun (WGS) entry which is preliminary data.</text>
</comment>
<sequence>MAGMSHEELNRWLDGRLQPLEVRVKKYIEVEAKAEVKTQLYAEFKAFARSCRDSIKADLMQGNSGLRRAPQNTIESALQKIGNDCRSDINTLKTQETSLRRRIGSVEKSFRKLRKKGAYDDVPAAPPRPFKPSNNERIAALEEENRKLRQENEQLRQEIQGVVERHDARDDQHAAQIEQLVEQQKAIMQQLSQAGLVAADRVVPL</sequence>
<dbReference type="EMBL" id="MU854423">
    <property type="protein sequence ID" value="KAK4038632.1"/>
    <property type="molecule type" value="Genomic_DNA"/>
</dbReference>
<gene>
    <name evidence="2" type="ORF">C8A01DRAFT_37401</name>
</gene>
<evidence type="ECO:0000313" key="3">
    <source>
        <dbReference type="Proteomes" id="UP001303115"/>
    </source>
</evidence>
<evidence type="ECO:0000313" key="2">
    <source>
        <dbReference type="EMBL" id="KAK4038632.1"/>
    </source>
</evidence>
<reference evidence="3" key="1">
    <citation type="journal article" date="2023" name="Mol. Phylogenet. Evol.">
        <title>Genome-scale phylogeny and comparative genomics of the fungal order Sordariales.</title>
        <authorList>
            <person name="Hensen N."/>
            <person name="Bonometti L."/>
            <person name="Westerberg I."/>
            <person name="Brannstrom I.O."/>
            <person name="Guillou S."/>
            <person name="Cros-Aarteil S."/>
            <person name="Calhoun S."/>
            <person name="Haridas S."/>
            <person name="Kuo A."/>
            <person name="Mondo S."/>
            <person name="Pangilinan J."/>
            <person name="Riley R."/>
            <person name="LaButti K."/>
            <person name="Andreopoulos B."/>
            <person name="Lipzen A."/>
            <person name="Chen C."/>
            <person name="Yan M."/>
            <person name="Daum C."/>
            <person name="Ng V."/>
            <person name="Clum A."/>
            <person name="Steindorff A."/>
            <person name="Ohm R.A."/>
            <person name="Martin F."/>
            <person name="Silar P."/>
            <person name="Natvig D.O."/>
            <person name="Lalanne C."/>
            <person name="Gautier V."/>
            <person name="Ament-Velasquez S.L."/>
            <person name="Kruys A."/>
            <person name="Hutchinson M.I."/>
            <person name="Powell A.J."/>
            <person name="Barry K."/>
            <person name="Miller A.N."/>
            <person name="Grigoriev I.V."/>
            <person name="Debuchy R."/>
            <person name="Gladieux P."/>
            <person name="Hiltunen Thoren M."/>
            <person name="Johannesson H."/>
        </authorList>
    </citation>
    <scope>NUCLEOTIDE SEQUENCE [LARGE SCALE GENOMIC DNA]</scope>
    <source>
        <strain evidence="3">CBS 284.82</strain>
    </source>
</reference>
<feature type="coiled-coil region" evidence="1">
    <location>
        <begin position="131"/>
        <end position="194"/>
    </location>
</feature>